<feature type="domain" description="DUF58" evidence="1">
    <location>
        <begin position="203"/>
        <end position="371"/>
    </location>
</feature>
<reference evidence="2 3" key="1">
    <citation type="journal article" date="2019" name="Int. J. Syst. Evol. Microbiol.">
        <title>The Global Catalogue of Microorganisms (GCM) 10K type strain sequencing project: providing services to taxonomists for standard genome sequencing and annotation.</title>
        <authorList>
            <consortium name="The Broad Institute Genomics Platform"/>
            <consortium name="The Broad Institute Genome Sequencing Center for Infectious Disease"/>
            <person name="Wu L."/>
            <person name="Ma J."/>
        </authorList>
    </citation>
    <scope>NUCLEOTIDE SEQUENCE [LARGE SCALE GENOMIC DNA]</scope>
    <source>
        <strain evidence="2 3">PSRA2</strain>
    </source>
</reference>
<proteinExistence type="predicted"/>
<evidence type="ECO:0000259" key="1">
    <source>
        <dbReference type="Pfam" id="PF01882"/>
    </source>
</evidence>
<name>A0ABD5U8T7_9EURY</name>
<dbReference type="InterPro" id="IPR013783">
    <property type="entry name" value="Ig-like_fold"/>
</dbReference>
<dbReference type="PANTHER" id="PTHR33608">
    <property type="entry name" value="BLL2464 PROTEIN"/>
    <property type="match status" value="1"/>
</dbReference>
<dbReference type="EMBL" id="JBHSXM010000001">
    <property type="protein sequence ID" value="MFC6836736.1"/>
    <property type="molecule type" value="Genomic_DNA"/>
</dbReference>
<dbReference type="RefSeq" id="WP_304448415.1">
    <property type="nucleotide sequence ID" value="NZ_JARRAH010000001.1"/>
</dbReference>
<evidence type="ECO:0000313" key="2">
    <source>
        <dbReference type="EMBL" id="MFC6836736.1"/>
    </source>
</evidence>
<keyword evidence="3" id="KW-1185">Reference proteome</keyword>
<comment type="caution">
    <text evidence="2">The sequence shown here is derived from an EMBL/GenBank/DDBJ whole genome shotgun (WGS) entry which is preliminary data.</text>
</comment>
<sequence>MAPEFPLTRRTGRWRGLTAVTFLFAGVGALAARPGLLLAAAVPLVLAAVVRGATPPAVDLTVERTLSDDAPDPGGTVEVEVRVTNAGDALADLRLLDGVPTALTVEGGSARHGTALRPGRSTSFTYTLTAQRGRHEFDDAVAVARDPTGAAERRVEVAVESAAQLVCRPPLPAPVALPLRATATGVTGETTTGEGGAGLAFHSVREYRRGDPLARIAWSRTARTGDLRTVEFHRERSATVCVVVDAREAAYVAPTADDPPALERGIEAAGSVLRGRLDAGDRVGLAALGPTPCWLEPATGADHRVRARDHLATHPAFSPVAPDDPFFPTLRLARLRRRLPAGAQVVFCTPLTDDYALRAARRLDAAGHPVTVVSPDPTAADSTGERLARLERSLRASTLREAGLPVVDWRDGSFRAAVEHAARRWSA</sequence>
<dbReference type="AlphaFoldDB" id="A0ABD5U8T7"/>
<gene>
    <name evidence="2" type="ORF">ACFQHK_09450</name>
</gene>
<organism evidence="2 3">
    <name type="scientific">Halomarina ordinaria</name>
    <dbReference type="NCBI Taxonomy" id="3033939"/>
    <lineage>
        <taxon>Archaea</taxon>
        <taxon>Methanobacteriati</taxon>
        <taxon>Methanobacteriota</taxon>
        <taxon>Stenosarchaea group</taxon>
        <taxon>Halobacteria</taxon>
        <taxon>Halobacteriales</taxon>
        <taxon>Natronomonadaceae</taxon>
        <taxon>Halomarina</taxon>
    </lineage>
</organism>
<dbReference type="InterPro" id="IPR002881">
    <property type="entry name" value="DUF58"/>
</dbReference>
<dbReference type="Pfam" id="PF01882">
    <property type="entry name" value="DUF58"/>
    <property type="match status" value="1"/>
</dbReference>
<dbReference type="Gene3D" id="2.60.40.10">
    <property type="entry name" value="Immunoglobulins"/>
    <property type="match status" value="1"/>
</dbReference>
<evidence type="ECO:0000313" key="3">
    <source>
        <dbReference type="Proteomes" id="UP001596406"/>
    </source>
</evidence>
<accession>A0ABD5U8T7</accession>
<dbReference type="Proteomes" id="UP001596406">
    <property type="component" value="Unassembled WGS sequence"/>
</dbReference>
<protein>
    <submittedName>
        <fullName evidence="2">DUF58 domain-containing protein</fullName>
    </submittedName>
</protein>
<dbReference type="PANTHER" id="PTHR33608:SF6">
    <property type="entry name" value="BLL2464 PROTEIN"/>
    <property type="match status" value="1"/>
</dbReference>